<evidence type="ECO:0000313" key="2">
    <source>
        <dbReference type="Proteomes" id="UP000636709"/>
    </source>
</evidence>
<dbReference type="Proteomes" id="UP000636709">
    <property type="component" value="Unassembled WGS sequence"/>
</dbReference>
<gene>
    <name evidence="1" type="ORF">HU200_053576</name>
</gene>
<keyword evidence="2" id="KW-1185">Reference proteome</keyword>
<dbReference type="EMBL" id="JACEFO010002306">
    <property type="protein sequence ID" value="KAF8666465.1"/>
    <property type="molecule type" value="Genomic_DNA"/>
</dbReference>
<dbReference type="OrthoDB" id="583642at2759"/>
<comment type="caution">
    <text evidence="1">The sequence shown here is derived from an EMBL/GenBank/DDBJ whole genome shotgun (WGS) entry which is preliminary data.</text>
</comment>
<reference evidence="1" key="1">
    <citation type="submission" date="2020-07" db="EMBL/GenBank/DDBJ databases">
        <title>Genome sequence and genetic diversity analysis of an under-domesticated orphan crop, white fonio (Digitaria exilis).</title>
        <authorList>
            <person name="Bennetzen J.L."/>
            <person name="Chen S."/>
            <person name="Ma X."/>
            <person name="Wang X."/>
            <person name="Yssel A.E.J."/>
            <person name="Chaluvadi S.R."/>
            <person name="Johnson M."/>
            <person name="Gangashetty P."/>
            <person name="Hamidou F."/>
            <person name="Sanogo M.D."/>
            <person name="Zwaenepoel A."/>
            <person name="Wallace J."/>
            <person name="Van De Peer Y."/>
            <person name="Van Deynze A."/>
        </authorList>
    </citation>
    <scope>NUCLEOTIDE SEQUENCE</scope>
    <source>
        <tissue evidence="1">Leaves</tissue>
    </source>
</reference>
<accession>A0A835E396</accession>
<protein>
    <submittedName>
        <fullName evidence="1">Uncharacterized protein</fullName>
    </submittedName>
</protein>
<dbReference type="AlphaFoldDB" id="A0A835E396"/>
<proteinExistence type="predicted"/>
<sequence length="246" mass="27555">MAASTLRDVLYSHIKARESYERFMEIGCNPERAGNTVALLLWLDHGCNNVIRHVPGLTTTAVFHLANEAKGVIDCLSQNVLMVPPTPLMSALCQDNGIDPAAFAYRQDLLVHGVADILDGIGNQLIFSDRSTTCCAATRPASLAATWSLRLPTLADCRSMFITFSRNQAVERDEIFDYFRHKWGDCIVRVLLEKTNGGAQPMYGRVIFKSPAFVSLALNGEERVSIIIREREIWLRKYIPRQNNNV</sequence>
<evidence type="ECO:0000313" key="1">
    <source>
        <dbReference type="EMBL" id="KAF8666465.1"/>
    </source>
</evidence>
<dbReference type="PANTHER" id="PTHR33527">
    <property type="entry name" value="OS07G0274300 PROTEIN"/>
    <property type="match status" value="1"/>
</dbReference>
<dbReference type="PANTHER" id="PTHR33527:SF21">
    <property type="entry name" value="OS10G0182800 PROTEIN"/>
    <property type="match status" value="1"/>
</dbReference>
<name>A0A835E396_9POAL</name>
<organism evidence="1 2">
    <name type="scientific">Digitaria exilis</name>
    <dbReference type="NCBI Taxonomy" id="1010633"/>
    <lineage>
        <taxon>Eukaryota</taxon>
        <taxon>Viridiplantae</taxon>
        <taxon>Streptophyta</taxon>
        <taxon>Embryophyta</taxon>
        <taxon>Tracheophyta</taxon>
        <taxon>Spermatophyta</taxon>
        <taxon>Magnoliopsida</taxon>
        <taxon>Liliopsida</taxon>
        <taxon>Poales</taxon>
        <taxon>Poaceae</taxon>
        <taxon>PACMAD clade</taxon>
        <taxon>Panicoideae</taxon>
        <taxon>Panicodae</taxon>
        <taxon>Paniceae</taxon>
        <taxon>Anthephorinae</taxon>
        <taxon>Digitaria</taxon>
    </lineage>
</organism>